<dbReference type="Gene3D" id="2.40.128.110">
    <property type="entry name" value="Lipid/polyisoprenoid-binding, YceI-like"/>
    <property type="match status" value="1"/>
</dbReference>
<dbReference type="PANTHER" id="PTHR34406">
    <property type="entry name" value="PROTEIN YCEI"/>
    <property type="match status" value="1"/>
</dbReference>
<reference evidence="4" key="1">
    <citation type="submission" date="2016-10" db="EMBL/GenBank/DDBJ databases">
        <authorList>
            <person name="Varghese N."/>
            <person name="Submissions S."/>
        </authorList>
    </citation>
    <scope>NUCLEOTIDE SEQUENCE [LARGE SCALE GENOMIC DNA]</scope>
    <source>
        <strain evidence="4">DSM 15363</strain>
    </source>
</reference>
<dbReference type="SUPFAM" id="SSF101874">
    <property type="entry name" value="YceI-like"/>
    <property type="match status" value="1"/>
</dbReference>
<keyword evidence="4" id="KW-1185">Reference proteome</keyword>
<protein>
    <submittedName>
        <fullName evidence="3">Polyisoprenoid-binding protein YceI</fullName>
    </submittedName>
</protein>
<dbReference type="Proteomes" id="UP000199492">
    <property type="component" value="Unassembled WGS sequence"/>
</dbReference>
<feature type="signal peptide" evidence="1">
    <location>
        <begin position="1"/>
        <end position="25"/>
    </location>
</feature>
<evidence type="ECO:0000256" key="1">
    <source>
        <dbReference type="SAM" id="SignalP"/>
    </source>
</evidence>
<evidence type="ECO:0000259" key="2">
    <source>
        <dbReference type="SMART" id="SM00867"/>
    </source>
</evidence>
<dbReference type="AlphaFoldDB" id="A0A1G8F677"/>
<dbReference type="RefSeq" id="WP_092468279.1">
    <property type="nucleotide sequence ID" value="NZ_FNCZ01000004.1"/>
</dbReference>
<accession>A0A1G8F677</accession>
<sequence>MKNRNSKIAMLLVLALSFMSYTTLKDKTVKVEESSVIWKGYKVGGEHTGTINLKSGTLSFDGKTLTGGNFTIDMKSINSTDLEGGYKEKLDSHLKSDDFFGVEEFPTATLDITSVTGKNGNFNVKANITIKGKTEAISFPLLIKDNTATANLKIDRTKHNITYKSPSILETIKDKAIYDEFDLDVTLKF</sequence>
<gene>
    <name evidence="3" type="ORF">SAMN04489796_104156</name>
</gene>
<proteinExistence type="predicted"/>
<dbReference type="Pfam" id="PF04264">
    <property type="entry name" value="YceI"/>
    <property type="match status" value="1"/>
</dbReference>
<evidence type="ECO:0000313" key="4">
    <source>
        <dbReference type="Proteomes" id="UP000199492"/>
    </source>
</evidence>
<dbReference type="InterPro" id="IPR036761">
    <property type="entry name" value="TTHA0802/YceI-like_sf"/>
</dbReference>
<evidence type="ECO:0000313" key="3">
    <source>
        <dbReference type="EMBL" id="SDH77499.1"/>
    </source>
</evidence>
<dbReference type="STRING" id="262004.SAMN04489796_104156"/>
<dbReference type="EMBL" id="FNCZ01000004">
    <property type="protein sequence ID" value="SDH77499.1"/>
    <property type="molecule type" value="Genomic_DNA"/>
</dbReference>
<feature type="domain" description="Lipid/polyisoprenoid-binding YceI-like" evidence="2">
    <location>
        <begin position="26"/>
        <end position="188"/>
    </location>
</feature>
<dbReference type="PANTHER" id="PTHR34406:SF1">
    <property type="entry name" value="PROTEIN YCEI"/>
    <property type="match status" value="1"/>
</dbReference>
<name>A0A1G8F677_9FLAO</name>
<keyword evidence="1" id="KW-0732">Signal</keyword>
<organism evidence="3 4">
    <name type="scientific">Winogradskyella thalassocola</name>
    <dbReference type="NCBI Taxonomy" id="262004"/>
    <lineage>
        <taxon>Bacteria</taxon>
        <taxon>Pseudomonadati</taxon>
        <taxon>Bacteroidota</taxon>
        <taxon>Flavobacteriia</taxon>
        <taxon>Flavobacteriales</taxon>
        <taxon>Flavobacteriaceae</taxon>
        <taxon>Winogradskyella</taxon>
    </lineage>
</organism>
<dbReference type="SMART" id="SM00867">
    <property type="entry name" value="YceI"/>
    <property type="match status" value="1"/>
</dbReference>
<dbReference type="OrthoDB" id="951410at2"/>
<dbReference type="InterPro" id="IPR007372">
    <property type="entry name" value="Lipid/polyisoprenoid-bd_YceI"/>
</dbReference>
<feature type="chain" id="PRO_5011724312" evidence="1">
    <location>
        <begin position="26"/>
        <end position="189"/>
    </location>
</feature>